<dbReference type="Gene3D" id="1.10.10.1260">
    <property type="entry name" value="Envelope glycoprotein gp160, DUF2291, helical domain"/>
    <property type="match status" value="1"/>
</dbReference>
<dbReference type="EMBL" id="JAUSUE010000025">
    <property type="protein sequence ID" value="MDQ0204989.1"/>
    <property type="molecule type" value="Genomic_DNA"/>
</dbReference>
<dbReference type="InterPro" id="IPR014582">
    <property type="entry name" value="UCP033535_lipo"/>
</dbReference>
<dbReference type="Proteomes" id="UP001239167">
    <property type="component" value="Unassembled WGS sequence"/>
</dbReference>
<organism evidence="1 2">
    <name type="scientific">Pectinatus haikarae</name>
    <dbReference type="NCBI Taxonomy" id="349096"/>
    <lineage>
        <taxon>Bacteria</taxon>
        <taxon>Bacillati</taxon>
        <taxon>Bacillota</taxon>
        <taxon>Negativicutes</taxon>
        <taxon>Selenomonadales</taxon>
        <taxon>Selenomonadaceae</taxon>
        <taxon>Pectinatus</taxon>
    </lineage>
</organism>
<keyword evidence="1" id="KW-0449">Lipoprotein</keyword>
<dbReference type="SUPFAM" id="SSF141318">
    <property type="entry name" value="TM0957-like"/>
    <property type="match status" value="1"/>
</dbReference>
<dbReference type="RefSeq" id="WP_231038633.1">
    <property type="nucleotide sequence ID" value="NZ_CP116940.1"/>
</dbReference>
<sequence>MAMKRRACIIMMACLIMTMLLTGCVKVVQIGHEAEITGNAVFNASENVAGIWESQAIPQLEKKAVDLPQFLAEANGNLKSLAGKYGRYSMGDKGELSYVVKGQGRITEVNQVKKAGTMTLQLDGYTGPIKIYLQIGSVYKGSAVRDSLDFIKYEDYKNQVDWAKVSQSIHDIVNKDVVGKQDLKTIQGKTVKFVGCFSADKPDEILITPVELSVQ</sequence>
<dbReference type="PROSITE" id="PS51257">
    <property type="entry name" value="PROKAR_LIPOPROTEIN"/>
    <property type="match status" value="1"/>
</dbReference>
<dbReference type="Gene3D" id="2.40.50.420">
    <property type="entry name" value="Envelope glycoprotein gp160, DUF2291, alpha/beta domain"/>
    <property type="match status" value="1"/>
</dbReference>
<gene>
    <name evidence="1" type="ORF">J2S01_002726</name>
</gene>
<name>A0ABT9YD82_9FIRM</name>
<dbReference type="Pfam" id="PF10054">
    <property type="entry name" value="DUF2291"/>
    <property type="match status" value="1"/>
</dbReference>
<accession>A0ABT9YD82</accession>
<proteinExistence type="predicted"/>
<dbReference type="InterPro" id="IPR036215">
    <property type="entry name" value="TM0957-like_sf"/>
</dbReference>
<protein>
    <submittedName>
        <fullName evidence="1">Lipoprotein</fullName>
    </submittedName>
</protein>
<keyword evidence="2" id="KW-1185">Reference proteome</keyword>
<dbReference type="PIRSF" id="PIRSF033535">
    <property type="entry name" value="UCP033535_plp"/>
    <property type="match status" value="1"/>
</dbReference>
<evidence type="ECO:0000313" key="1">
    <source>
        <dbReference type="EMBL" id="MDQ0204989.1"/>
    </source>
</evidence>
<comment type="caution">
    <text evidence="1">The sequence shown here is derived from an EMBL/GenBank/DDBJ whole genome shotgun (WGS) entry which is preliminary data.</text>
</comment>
<evidence type="ECO:0000313" key="2">
    <source>
        <dbReference type="Proteomes" id="UP001239167"/>
    </source>
</evidence>
<reference evidence="1 2" key="1">
    <citation type="submission" date="2023-07" db="EMBL/GenBank/DDBJ databases">
        <title>Genomic Encyclopedia of Type Strains, Phase IV (KMG-IV): sequencing the most valuable type-strain genomes for metagenomic binning, comparative biology and taxonomic classification.</title>
        <authorList>
            <person name="Goeker M."/>
        </authorList>
    </citation>
    <scope>NUCLEOTIDE SEQUENCE [LARGE SCALE GENOMIC DNA]</scope>
    <source>
        <strain evidence="1 2">DSM 16980</strain>
    </source>
</reference>